<organism evidence="17 18">
    <name type="scientific">Paracandidimonas soli</name>
    <dbReference type="NCBI Taxonomy" id="1917182"/>
    <lineage>
        <taxon>Bacteria</taxon>
        <taxon>Pseudomonadati</taxon>
        <taxon>Pseudomonadota</taxon>
        <taxon>Betaproteobacteria</taxon>
        <taxon>Burkholderiales</taxon>
        <taxon>Alcaligenaceae</taxon>
        <taxon>Paracandidimonas</taxon>
    </lineage>
</organism>
<evidence type="ECO:0000256" key="6">
    <source>
        <dbReference type="ARBA" id="ARBA00022490"/>
    </source>
</evidence>
<evidence type="ECO:0000256" key="8">
    <source>
        <dbReference type="ARBA" id="ARBA00022723"/>
    </source>
</evidence>
<feature type="binding site" evidence="14">
    <location>
        <position position="95"/>
    </location>
    <ligand>
        <name>Zn(2+)</name>
        <dbReference type="ChEBI" id="CHEBI:29105"/>
    </ligand>
</feature>
<dbReference type="GO" id="GO:0001216">
    <property type="term" value="F:DNA-binding transcription activator activity"/>
    <property type="evidence" value="ECO:0007669"/>
    <property type="project" value="UniProtKB-ARBA"/>
</dbReference>
<keyword evidence="11 16" id="KW-0805">Transcription regulation</keyword>
<dbReference type="SUPFAM" id="SSF46785">
    <property type="entry name" value="Winged helix' DNA-binding domain"/>
    <property type="match status" value="1"/>
</dbReference>
<gene>
    <name evidence="16" type="primary">fur</name>
    <name evidence="17" type="ORF">EV686_106130</name>
</gene>
<dbReference type="EMBL" id="SMBX01000006">
    <property type="protein sequence ID" value="TCU97248.1"/>
    <property type="molecule type" value="Genomic_DNA"/>
</dbReference>
<dbReference type="CDD" id="cd07153">
    <property type="entry name" value="Fur_like"/>
    <property type="match status" value="1"/>
</dbReference>
<comment type="similarity">
    <text evidence="3 16">Belongs to the Fur family.</text>
</comment>
<dbReference type="OrthoDB" id="8659436at2"/>
<dbReference type="GO" id="GO:0005829">
    <property type="term" value="C:cytosol"/>
    <property type="evidence" value="ECO:0007669"/>
    <property type="project" value="TreeGrafter"/>
</dbReference>
<dbReference type="AlphaFoldDB" id="A0A4R3V242"/>
<feature type="binding site" evidence="15">
    <location>
        <position position="107"/>
    </location>
    <ligand>
        <name>Fe cation</name>
        <dbReference type="ChEBI" id="CHEBI:24875"/>
    </ligand>
</feature>
<dbReference type="GO" id="GO:0045892">
    <property type="term" value="P:negative regulation of DNA-templated transcription"/>
    <property type="evidence" value="ECO:0007669"/>
    <property type="project" value="TreeGrafter"/>
</dbReference>
<comment type="caution">
    <text evidence="17">The sequence shown here is derived from an EMBL/GenBank/DDBJ whole genome shotgun (WGS) entry which is preliminary data.</text>
</comment>
<evidence type="ECO:0000256" key="2">
    <source>
        <dbReference type="ARBA" id="ARBA00004496"/>
    </source>
</evidence>
<protein>
    <recommendedName>
        <fullName evidence="5 16">Ferric uptake regulation protein</fullName>
    </recommendedName>
</protein>
<dbReference type="PANTHER" id="PTHR33202:SF2">
    <property type="entry name" value="FERRIC UPTAKE REGULATION PROTEIN"/>
    <property type="match status" value="1"/>
</dbReference>
<reference evidence="17 18" key="1">
    <citation type="submission" date="2019-03" db="EMBL/GenBank/DDBJ databases">
        <title>Genomic Encyclopedia of Type Strains, Phase IV (KMG-IV): sequencing the most valuable type-strain genomes for metagenomic binning, comparative biology and taxonomic classification.</title>
        <authorList>
            <person name="Goeker M."/>
        </authorList>
    </citation>
    <scope>NUCLEOTIDE SEQUENCE [LARGE SCALE GENOMIC DNA]</scope>
    <source>
        <strain evidence="17 18">DSM 100048</strain>
    </source>
</reference>
<keyword evidence="8 14" id="KW-0479">Metal-binding</keyword>
<evidence type="ECO:0000256" key="13">
    <source>
        <dbReference type="ARBA" id="ARBA00023163"/>
    </source>
</evidence>
<evidence type="ECO:0000256" key="4">
    <source>
        <dbReference type="ARBA" id="ARBA00011738"/>
    </source>
</evidence>
<keyword evidence="10 15" id="KW-0408">Iron</keyword>
<dbReference type="Proteomes" id="UP000294692">
    <property type="component" value="Unassembled WGS sequence"/>
</dbReference>
<proteinExistence type="inferred from homology"/>
<evidence type="ECO:0000313" key="18">
    <source>
        <dbReference type="Proteomes" id="UP000294692"/>
    </source>
</evidence>
<feature type="binding site" evidence="14">
    <location>
        <position position="132"/>
    </location>
    <ligand>
        <name>Zn(2+)</name>
        <dbReference type="ChEBI" id="CHEBI:29105"/>
    </ligand>
</feature>
<feature type="binding site" evidence="14">
    <location>
        <position position="135"/>
    </location>
    <ligand>
        <name>Zn(2+)</name>
        <dbReference type="ChEBI" id="CHEBI:29105"/>
    </ligand>
</feature>
<feature type="binding site" evidence="15">
    <location>
        <position position="86"/>
    </location>
    <ligand>
        <name>Fe cation</name>
        <dbReference type="ChEBI" id="CHEBI:24875"/>
    </ligand>
</feature>
<comment type="function">
    <text evidence="1">Acts as a global negative controlling element, employing Fe(2+) as a cofactor to bind the operator of the repressed genes.</text>
</comment>
<keyword evidence="9 14" id="KW-0862">Zinc</keyword>
<evidence type="ECO:0000313" key="17">
    <source>
        <dbReference type="EMBL" id="TCU97248.1"/>
    </source>
</evidence>
<dbReference type="InterPro" id="IPR036388">
    <property type="entry name" value="WH-like_DNA-bd_sf"/>
</dbReference>
<dbReference type="GO" id="GO:0032993">
    <property type="term" value="C:protein-DNA complex"/>
    <property type="evidence" value="ECO:0007669"/>
    <property type="project" value="UniProtKB-ARBA"/>
</dbReference>
<keyword evidence="7 16" id="KW-0678">Repressor</keyword>
<dbReference type="FunFam" id="1.10.10.10:FF:000007">
    <property type="entry name" value="Ferric uptake regulation protein"/>
    <property type="match status" value="1"/>
</dbReference>
<evidence type="ECO:0000256" key="9">
    <source>
        <dbReference type="ARBA" id="ARBA00022833"/>
    </source>
</evidence>
<evidence type="ECO:0000256" key="16">
    <source>
        <dbReference type="RuleBase" id="RU364037"/>
    </source>
</evidence>
<evidence type="ECO:0000256" key="10">
    <source>
        <dbReference type="ARBA" id="ARBA00023004"/>
    </source>
</evidence>
<comment type="cofactor">
    <cofactor evidence="15">
        <name>Mn(2+)</name>
        <dbReference type="ChEBI" id="CHEBI:29035"/>
    </cofactor>
    <cofactor evidence="15">
        <name>Fe(2+)</name>
        <dbReference type="ChEBI" id="CHEBI:29033"/>
    </cofactor>
    <text evidence="15">Binds 1 Mn(2+) or Fe(2+) ion per subunit.</text>
</comment>
<dbReference type="Gene3D" id="3.30.1490.190">
    <property type="match status" value="1"/>
</dbReference>
<keyword evidence="13 16" id="KW-0804">Transcription</keyword>
<comment type="subcellular location">
    <subcellularLocation>
        <location evidence="2 16">Cytoplasm</location>
    </subcellularLocation>
</comment>
<comment type="cofactor">
    <cofactor evidence="14">
        <name>Zn(2+)</name>
        <dbReference type="ChEBI" id="CHEBI:29105"/>
    </cofactor>
    <text evidence="14">Binds 1 zinc ion per subunit.</text>
</comment>
<evidence type="ECO:0000256" key="11">
    <source>
        <dbReference type="ARBA" id="ARBA00023015"/>
    </source>
</evidence>
<sequence>MNDQNELKNMGLKATFPRLKILDIFRKAEHRHQSAEDIYRTLIAEQVDIGLATVYRVLTQFEQAGILVRSQFDGGKAVFELNDGDHHDHLICTTCGTVVEFTDTDIEKRQHKIAKDNGFALESHTMLLYGICGKCREAGEKAGR</sequence>
<dbReference type="Pfam" id="PF01475">
    <property type="entry name" value="FUR"/>
    <property type="match status" value="1"/>
</dbReference>
<dbReference type="RefSeq" id="WP_132477343.1">
    <property type="nucleotide sequence ID" value="NZ_JBEBWM010000035.1"/>
</dbReference>
<feature type="binding site" evidence="14">
    <location>
        <position position="92"/>
    </location>
    <ligand>
        <name>Zn(2+)</name>
        <dbReference type="ChEBI" id="CHEBI:29105"/>
    </ligand>
</feature>
<dbReference type="InterPro" id="IPR043135">
    <property type="entry name" value="Fur_C"/>
</dbReference>
<name>A0A4R3V242_9BURK</name>
<dbReference type="FunFam" id="3.30.1490.190:FF:000001">
    <property type="entry name" value="Ferric uptake regulation protein"/>
    <property type="match status" value="1"/>
</dbReference>
<accession>A0A4R3V242</accession>
<evidence type="ECO:0000256" key="3">
    <source>
        <dbReference type="ARBA" id="ARBA00007957"/>
    </source>
</evidence>
<dbReference type="InterPro" id="IPR002481">
    <property type="entry name" value="FUR"/>
</dbReference>
<keyword evidence="12 16" id="KW-0238">DNA-binding</keyword>
<keyword evidence="18" id="KW-1185">Reference proteome</keyword>
<evidence type="ECO:0000256" key="14">
    <source>
        <dbReference type="PIRSR" id="PIRSR602481-1"/>
    </source>
</evidence>
<comment type="subunit">
    <text evidence="4 16">Homodimer.</text>
</comment>
<evidence type="ECO:0000256" key="1">
    <source>
        <dbReference type="ARBA" id="ARBA00002997"/>
    </source>
</evidence>
<dbReference type="NCBIfam" id="NF006999">
    <property type="entry name" value="PRK09462.1"/>
    <property type="match status" value="1"/>
</dbReference>
<feature type="binding site" evidence="15">
    <location>
        <position position="88"/>
    </location>
    <ligand>
        <name>Fe cation</name>
        <dbReference type="ChEBI" id="CHEBI:24875"/>
    </ligand>
</feature>
<dbReference type="Gene3D" id="1.10.10.10">
    <property type="entry name" value="Winged helix-like DNA-binding domain superfamily/Winged helix DNA-binding domain"/>
    <property type="match status" value="1"/>
</dbReference>
<evidence type="ECO:0000256" key="12">
    <source>
        <dbReference type="ARBA" id="ARBA00023125"/>
    </source>
</evidence>
<dbReference type="PANTHER" id="PTHR33202">
    <property type="entry name" value="ZINC UPTAKE REGULATION PROTEIN"/>
    <property type="match status" value="1"/>
</dbReference>
<dbReference type="GO" id="GO:0008270">
    <property type="term" value="F:zinc ion binding"/>
    <property type="evidence" value="ECO:0007669"/>
    <property type="project" value="TreeGrafter"/>
</dbReference>
<evidence type="ECO:0000256" key="5">
    <source>
        <dbReference type="ARBA" id="ARBA00020910"/>
    </source>
</evidence>
<dbReference type="GO" id="GO:0000976">
    <property type="term" value="F:transcription cis-regulatory region binding"/>
    <property type="evidence" value="ECO:0007669"/>
    <property type="project" value="UniProtKB-ARBA"/>
</dbReference>
<keyword evidence="6 16" id="KW-0963">Cytoplasm</keyword>
<feature type="binding site" evidence="15">
    <location>
        <position position="124"/>
    </location>
    <ligand>
        <name>Fe cation</name>
        <dbReference type="ChEBI" id="CHEBI:24875"/>
    </ligand>
</feature>
<dbReference type="InterPro" id="IPR036390">
    <property type="entry name" value="WH_DNA-bd_sf"/>
</dbReference>
<evidence type="ECO:0000256" key="7">
    <source>
        <dbReference type="ARBA" id="ARBA00022491"/>
    </source>
</evidence>
<dbReference type="GO" id="GO:1900705">
    <property type="term" value="P:negative regulation of siderophore biosynthetic process"/>
    <property type="evidence" value="ECO:0007669"/>
    <property type="project" value="TreeGrafter"/>
</dbReference>
<evidence type="ECO:0000256" key="15">
    <source>
        <dbReference type="PIRSR" id="PIRSR602481-2"/>
    </source>
</evidence>